<dbReference type="PANTHER" id="PTHR23343">
    <property type="entry name" value="ZONA PELLUCIDA SPERM-BINDING PROTEIN"/>
    <property type="match status" value="1"/>
</dbReference>
<keyword evidence="3" id="KW-1185">Reference proteome</keyword>
<gene>
    <name evidence="2" type="ORF">HHUSO_G10172</name>
</gene>
<feature type="region of interest" description="Disordered" evidence="1">
    <location>
        <begin position="328"/>
        <end position="360"/>
    </location>
</feature>
<sequence>MMVELPEGPLEQVKIMSKSNGLWVAVKDVPKNCNYTLMKERGRNLFITSYKACHVWILNKNYVLTIIYTTATGVRGMVQMTCPAVETTSLTTRSTTIRKPVTTGKPTKPTLPPTPVCKASSMTVALPSGSLQVLLLNLSNEWVDINAAPSYCNYSLVQGRGGRNFFTAPYRACDVRIQDGSYILTLLYITIAKGGYVHMRCPIKTTTKPTKTSRTTTRKTTSITTVGVTEAPATVVCTASSMVVELPKEPLRLVKVLDKSNRWVAVIDAPKYCNYTLLQGRGGNFFITPYTACDVRILNKNYVLKIWYLATGGKKGYMVMKCPTDAGEPTKAPTTTWEPTKRTTSRRTTTTTIGEPTRTTIGKTTKAPTTVVCTASSMVVELPNKPLRLVKVLDKSNQWVAVIDAPKYCNYTLLQGRGGNFFITPYTACDVRILNNNYVLKIWYLTTGGIKGYVVMKCPTSAGEPTKAPTTTTTTWEQTKPTRTTGIATKTTMRTTGGEPTVVCTASSMVVELSKEPLVLVELLAESSKWVAVIDAPEDCNYTLIQSRERNLFKTPYTACDVKILNENYFLALRYTTIDGKVGYVQMKCPTSAGEPTKEPVTTNTTRKSTRTPPAPDVVCNSSGMMVELPKDSLDLVELLDYSNKWVVVNKAPMYCNYTLLQGSGRTLFITPYKACDVRILVIMGREVWDILKHLNNGTWV</sequence>
<evidence type="ECO:0000313" key="2">
    <source>
        <dbReference type="EMBL" id="KAK6486570.1"/>
    </source>
</evidence>
<dbReference type="EMBL" id="JAHFZB010000008">
    <property type="protein sequence ID" value="KAK6486570.1"/>
    <property type="molecule type" value="Genomic_DNA"/>
</dbReference>
<reference evidence="2 3" key="1">
    <citation type="submission" date="2021-05" db="EMBL/GenBank/DDBJ databases">
        <authorList>
            <person name="Zahm M."/>
            <person name="Klopp C."/>
            <person name="Cabau C."/>
            <person name="Kuhl H."/>
            <person name="Suciu R."/>
            <person name="Ciorpac M."/>
            <person name="Holostenco D."/>
            <person name="Gessner J."/>
            <person name="Wuertz S."/>
            <person name="Hohne C."/>
            <person name="Stock M."/>
            <person name="Gislard M."/>
            <person name="Lluch J."/>
            <person name="Milhes M."/>
            <person name="Lampietro C."/>
            <person name="Lopez Roques C."/>
            <person name="Donnadieu C."/>
            <person name="Du K."/>
            <person name="Schartl M."/>
            <person name="Guiguen Y."/>
        </authorList>
    </citation>
    <scope>NUCLEOTIDE SEQUENCE [LARGE SCALE GENOMIC DNA]</scope>
    <source>
        <strain evidence="2">Hh-F2</strain>
        <tissue evidence="2">Blood</tissue>
    </source>
</reference>
<feature type="compositionally biased region" description="Low complexity" evidence="1">
    <location>
        <begin position="93"/>
        <end position="108"/>
    </location>
</feature>
<evidence type="ECO:0000313" key="3">
    <source>
        <dbReference type="Proteomes" id="UP001369086"/>
    </source>
</evidence>
<organism evidence="2 3">
    <name type="scientific">Huso huso</name>
    <name type="common">Beluga</name>
    <name type="synonym">Acipenser huso</name>
    <dbReference type="NCBI Taxonomy" id="61971"/>
    <lineage>
        <taxon>Eukaryota</taxon>
        <taxon>Metazoa</taxon>
        <taxon>Chordata</taxon>
        <taxon>Craniata</taxon>
        <taxon>Vertebrata</taxon>
        <taxon>Euteleostomi</taxon>
        <taxon>Actinopterygii</taxon>
        <taxon>Chondrostei</taxon>
        <taxon>Acipenseriformes</taxon>
        <taxon>Acipenseridae</taxon>
        <taxon>Huso</taxon>
    </lineage>
</organism>
<feature type="region of interest" description="Disordered" evidence="1">
    <location>
        <begin position="593"/>
        <end position="615"/>
    </location>
</feature>
<evidence type="ECO:0000256" key="1">
    <source>
        <dbReference type="SAM" id="MobiDB-lite"/>
    </source>
</evidence>
<protein>
    <submittedName>
        <fullName evidence="2">Uncharacterized protein</fullName>
    </submittedName>
</protein>
<name>A0ABR0ZP26_HUSHU</name>
<comment type="caution">
    <text evidence="2">The sequence shown here is derived from an EMBL/GenBank/DDBJ whole genome shotgun (WGS) entry which is preliminary data.</text>
</comment>
<dbReference type="Proteomes" id="UP001369086">
    <property type="component" value="Unassembled WGS sequence"/>
</dbReference>
<feature type="region of interest" description="Disordered" evidence="1">
    <location>
        <begin position="93"/>
        <end position="112"/>
    </location>
</feature>
<dbReference type="InterPro" id="IPR051148">
    <property type="entry name" value="Zona_Pellucida_Domain_gp"/>
</dbReference>
<dbReference type="PANTHER" id="PTHR23343:SF117">
    <property type="entry name" value="ZONA PELLUCIDA SPERM-BINDING PROTEIN 4-LIKE ISOFORM X1"/>
    <property type="match status" value="1"/>
</dbReference>
<feature type="compositionally biased region" description="Low complexity" evidence="1">
    <location>
        <begin position="346"/>
        <end position="360"/>
    </location>
</feature>
<proteinExistence type="predicted"/>
<accession>A0ABR0ZP26</accession>